<sequence length="772" mass="84970">MNPSILAVQIWVNETYRGREGFNPSPETGKAGLSSIYALIRALQLELGISTPTDNFGPGASTLYKAWGEMELGKVPTDEIGKRIVTILQGAMYCKGYNPGGFTGRFEEGTQAAVLKLQTDAGLPIRDGKVYDYVFKAFLSMDVYVLTIGGDTRVREIQKDLNYNYFTTSGVQPTDGHYQSGTNKALIYGIQTEKGIPTGIQTGTVGPLTTNSLPTLRIGSSGQFVKLFQYALYVNHFDPGPFDGYYGENVKVAVTAFQAFVGLPPDGIGNIQTWLSVLVSTGDPNRKGTACDSITEVTPARAQSLIDFGYQVIGRYLTNAEGGINKKIQTGEIETIFESGLNLFPIFQTHGGEASYFNEEQGKKDARDAYNAARRYGFKRGTTIYFSVDFDALEYQVSDNIIPHFRGINDYLENKGSYYKIGIYGSRNVCSSVSDEGFATTSFISDMSTGFSGNVGYPLPKNWVFDQISTIRVGTGNGYIEIDNNIASGRDWGVSSAVPLDPSVRNDIFFSQLEAIYQLALENGYSVSQANIVTLHVLRESVYNSTLWNNLAGSIESDFVHLVKSSIDMPVEEIYDPASGISIGVEHFAASLNSLLFLDGAVQSDFAGWAGDLLTVMEDALDLVKKGLGQHDILSAGLYLINNPDIGTFPPKDLIADVDAFNVGHILLNNRSLRLPVVLKNYYANLYQKRFSLFLQNRFHNSIEVLYEQSIKIFNSPNPVLTAQRVAIVAAVGPFVYNFQQGEDMATAFTNIIYRKIRKETKENSNIGREQR</sequence>
<dbReference type="InterPro" id="IPR017853">
    <property type="entry name" value="GH"/>
</dbReference>
<gene>
    <name evidence="3" type="ORF">WAK64_14210</name>
</gene>
<name>A0ABU8HGF8_9BACI</name>
<evidence type="ECO:0000313" key="3">
    <source>
        <dbReference type="EMBL" id="MEI5908209.1"/>
    </source>
</evidence>
<evidence type="ECO:0000313" key="4">
    <source>
        <dbReference type="Proteomes" id="UP001312865"/>
    </source>
</evidence>
<dbReference type="GO" id="GO:0016787">
    <property type="term" value="F:hydrolase activity"/>
    <property type="evidence" value="ECO:0007669"/>
    <property type="project" value="UniProtKB-KW"/>
</dbReference>
<dbReference type="InterPro" id="IPR036365">
    <property type="entry name" value="PGBD-like_sf"/>
</dbReference>
<dbReference type="InterPro" id="IPR002477">
    <property type="entry name" value="Peptidoglycan-bd-like"/>
</dbReference>
<dbReference type="RefSeq" id="WP_336587646.1">
    <property type="nucleotide sequence ID" value="NZ_JBBAXC010000011.1"/>
</dbReference>
<dbReference type="SUPFAM" id="SSF51445">
    <property type="entry name" value="(Trans)glycosidases"/>
    <property type="match status" value="1"/>
</dbReference>
<proteinExistence type="predicted"/>
<comment type="caution">
    <text evidence="3">The sequence shown here is derived from an EMBL/GenBank/DDBJ whole genome shotgun (WGS) entry which is preliminary data.</text>
</comment>
<dbReference type="EMBL" id="JBBAXC010000011">
    <property type="protein sequence ID" value="MEI5908209.1"/>
    <property type="molecule type" value="Genomic_DNA"/>
</dbReference>
<protein>
    <submittedName>
        <fullName evidence="3">Glycoside hydrolase domain-containing protein</fullName>
    </submittedName>
</protein>
<dbReference type="Gene3D" id="1.10.101.10">
    <property type="entry name" value="PGBD-like superfamily/PGBD"/>
    <property type="match status" value="3"/>
</dbReference>
<organism evidence="3 4">
    <name type="scientific">Bacillus spongiae</name>
    <dbReference type="NCBI Taxonomy" id="2683610"/>
    <lineage>
        <taxon>Bacteria</taxon>
        <taxon>Bacillati</taxon>
        <taxon>Bacillota</taxon>
        <taxon>Bacilli</taxon>
        <taxon>Bacillales</taxon>
        <taxon>Bacillaceae</taxon>
        <taxon>Bacillus</taxon>
    </lineage>
</organism>
<dbReference type="CDD" id="cd06418">
    <property type="entry name" value="GH25_BacA-like"/>
    <property type="match status" value="1"/>
</dbReference>
<dbReference type="Pfam" id="PF08924">
    <property type="entry name" value="Rv2525c_GlyHyd-like"/>
    <property type="match status" value="1"/>
</dbReference>
<dbReference type="Proteomes" id="UP001312865">
    <property type="component" value="Unassembled WGS sequence"/>
</dbReference>
<dbReference type="InterPro" id="IPR036366">
    <property type="entry name" value="PGBDSf"/>
</dbReference>
<feature type="domain" description="Peptidoglycan binding-like" evidence="1">
    <location>
        <begin position="221"/>
        <end position="274"/>
    </location>
</feature>
<keyword evidence="3" id="KW-0378">Hydrolase</keyword>
<evidence type="ECO:0000259" key="2">
    <source>
        <dbReference type="Pfam" id="PF08924"/>
    </source>
</evidence>
<evidence type="ECO:0000259" key="1">
    <source>
        <dbReference type="Pfam" id="PF01471"/>
    </source>
</evidence>
<keyword evidence="4" id="KW-1185">Reference proteome</keyword>
<dbReference type="InterPro" id="IPR015020">
    <property type="entry name" value="Rv2525c-like_Glyco_Hydro-like"/>
</dbReference>
<accession>A0ABU8HGF8</accession>
<dbReference type="SUPFAM" id="SSF47090">
    <property type="entry name" value="PGBD-like"/>
    <property type="match status" value="2"/>
</dbReference>
<feature type="domain" description="Rv2525c-like glycoside hydrolase-like" evidence="2">
    <location>
        <begin position="306"/>
        <end position="486"/>
    </location>
</feature>
<feature type="domain" description="Peptidoglycan binding-like" evidence="1">
    <location>
        <begin position="85"/>
        <end position="130"/>
    </location>
</feature>
<reference evidence="3 4" key="1">
    <citation type="journal article" date="2018" name="J. Microbiol.">
        <title>Bacillus spongiae sp. nov., isolated from sponge of Jeju Island.</title>
        <authorList>
            <person name="Lee G.E."/>
            <person name="Im W.T."/>
            <person name="Park J.S."/>
        </authorList>
    </citation>
    <scope>NUCLEOTIDE SEQUENCE [LARGE SCALE GENOMIC DNA]</scope>
    <source>
        <strain evidence="3 4">135PIL107-10</strain>
    </source>
</reference>
<dbReference type="Gene3D" id="3.20.20.80">
    <property type="entry name" value="Glycosidases"/>
    <property type="match status" value="1"/>
</dbReference>
<dbReference type="Pfam" id="PF01471">
    <property type="entry name" value="PG_binding_1"/>
    <property type="match status" value="2"/>
</dbReference>